<dbReference type="PANTHER" id="PTHR30287:SF1">
    <property type="entry name" value="INNER MEMBRANE PROTEIN"/>
    <property type="match status" value="1"/>
</dbReference>
<evidence type="ECO:0000256" key="5">
    <source>
        <dbReference type="ARBA" id="ARBA00023136"/>
    </source>
</evidence>
<evidence type="ECO:0000256" key="2">
    <source>
        <dbReference type="ARBA" id="ARBA00022475"/>
    </source>
</evidence>
<organism evidence="9 10">
    <name type="scientific">Raoultibacter massiliensis</name>
    <dbReference type="NCBI Taxonomy" id="1852371"/>
    <lineage>
        <taxon>Bacteria</taxon>
        <taxon>Bacillati</taxon>
        <taxon>Actinomycetota</taxon>
        <taxon>Coriobacteriia</taxon>
        <taxon>Eggerthellales</taxon>
        <taxon>Eggerthellaceae</taxon>
        <taxon>Raoultibacter</taxon>
    </lineage>
</organism>
<comment type="caution">
    <text evidence="9">The sequence shown here is derived from an EMBL/GenBank/DDBJ whole genome shotgun (WGS) entry which is preliminary data.</text>
</comment>
<evidence type="ECO:0000256" key="1">
    <source>
        <dbReference type="ARBA" id="ARBA00004651"/>
    </source>
</evidence>
<feature type="transmembrane region" description="Helical" evidence="7">
    <location>
        <begin position="704"/>
        <end position="724"/>
    </location>
</feature>
<keyword evidence="6" id="KW-0175">Coiled coil</keyword>
<keyword evidence="3 7" id="KW-0812">Transmembrane</keyword>
<evidence type="ECO:0000256" key="3">
    <source>
        <dbReference type="ARBA" id="ARBA00022692"/>
    </source>
</evidence>
<name>A0ABV1JB87_9ACTN</name>
<dbReference type="PANTHER" id="PTHR30287">
    <property type="entry name" value="MEMBRANE COMPONENT OF PREDICTED ABC SUPERFAMILY METABOLITE UPTAKE TRANSPORTER"/>
    <property type="match status" value="1"/>
</dbReference>
<feature type="transmembrane region" description="Helical" evidence="7">
    <location>
        <begin position="630"/>
        <end position="655"/>
    </location>
</feature>
<feature type="domain" description="ABC3 transporter permease C-terminal" evidence="8">
    <location>
        <begin position="538"/>
        <end position="659"/>
    </location>
</feature>
<dbReference type="Proteomes" id="UP001487305">
    <property type="component" value="Unassembled WGS sequence"/>
</dbReference>
<gene>
    <name evidence="9" type="ORF">AAA083_05085</name>
</gene>
<dbReference type="Pfam" id="PF02687">
    <property type="entry name" value="FtsX"/>
    <property type="match status" value="2"/>
</dbReference>
<dbReference type="InterPro" id="IPR038766">
    <property type="entry name" value="Membrane_comp_ABC_pdt"/>
</dbReference>
<feature type="transmembrane region" description="Helical" evidence="7">
    <location>
        <begin position="535"/>
        <end position="555"/>
    </location>
</feature>
<comment type="subcellular location">
    <subcellularLocation>
        <location evidence="1">Cell membrane</location>
        <topology evidence="1">Multi-pass membrane protein</topology>
    </subcellularLocation>
</comment>
<evidence type="ECO:0000259" key="8">
    <source>
        <dbReference type="Pfam" id="PF02687"/>
    </source>
</evidence>
<dbReference type="EMBL" id="JBBNOP010000003">
    <property type="protein sequence ID" value="MEQ3362349.1"/>
    <property type="molecule type" value="Genomic_DNA"/>
</dbReference>
<evidence type="ECO:0000256" key="4">
    <source>
        <dbReference type="ARBA" id="ARBA00022989"/>
    </source>
</evidence>
<protein>
    <submittedName>
        <fullName evidence="9">FtsX-like permease family protein</fullName>
    </submittedName>
</protein>
<evidence type="ECO:0000313" key="10">
    <source>
        <dbReference type="Proteomes" id="UP001487305"/>
    </source>
</evidence>
<evidence type="ECO:0000313" key="9">
    <source>
        <dbReference type="EMBL" id="MEQ3362349.1"/>
    </source>
</evidence>
<sequence>MTAPDMNLAADTYYDGTDLYDIRMLSTMGLTDDDVDALKAVDGVSGVMPAYQIDATSLMGGEQVTVRIHSLDVAAAQASDTSDGVTAVSDDSNYLNRPLLVEGTWPVQPDECVVSADAVMAAPLSIGDTVVLTEGSQDLGDALNAKSFTITGFVRSSYYTSSGSLGTTSLGSGALAQYMYVPESAFKDDQPYTEVYVAVADAKDERGSSSAYAEKVDVVFKEIEAIASAGEERRLEEIKREAQDELDRNKEDFERERDDVNARLDEAKQKLDDAKAQLDDAKETLDATPAQLDEAAAAIAANEQAIASGQADYDVGVAELANQRAAAQTGFDEVQATIDEQQAQLDTAQSTLAELEPQLAAAQQQLAGMQPGDPGYDELAATVAALDENVKKIQAALSQGIPALEKARSEFAARKQAVEEEFAAAQSELDSAASALSSGRVQLDQGRAQLESGKQRYEDGKREYEEGLAEYEEGLAEYESQKAEADEKLADAQKEIDDAQAKIDGVDAPEWYIMDRTKNVGAESFKSDAQRVDQIAQVFPFIFFLVAALVALTTMTRMVEDERVLIGTFKALGYGRARISLKYLAYAGIASGAGALIGIVSLSQVLPAVIMNAYGIIYTVPAAPTPIDPAIAALSAGLGVGVTLAATAAAAISTLREPPATLMLPRAPKAGRRILLERVGFVWKRLSFSWKVTFRNIFRYKKRFFMTLIGIAGCTALLLTGLGLSDAINDIITKQFGQIYQYNATVGLVEEPTDEDMDAVREIMEDTDVIGAYTYADTTPMTASAPDRKDQIVHVIVPEDPAQFQDFVTMRERVGQTSLELSGDAVLVSEKLATELGLGVGDDLLLSKQDAIGNTTDEGYSVTITGIMENYVSQYVFMTPELYERVSGDAPEFTTIFAKATSDSALRSTMSDQLLSLESVKTVGFNDETIDSYEKMLGSVNSIVVVLVVAAAALAFVVLYNLTNINITERQREIATLKVLGFTTREVDAYIFREIILLTVIGCLVGLVFGVVMENFVVVTAEVDQVMFGREIHAASYVIAFVLTMLFSVLVALAMRRKLAKIDMVESLKSNE</sequence>
<dbReference type="Gene3D" id="1.10.287.1490">
    <property type="match status" value="1"/>
</dbReference>
<dbReference type="RefSeq" id="WP_349227233.1">
    <property type="nucleotide sequence ID" value="NZ_JBBNOP010000003.1"/>
</dbReference>
<feature type="coiled-coil region" evidence="6">
    <location>
        <begin position="331"/>
        <end position="502"/>
    </location>
</feature>
<keyword evidence="4 7" id="KW-1133">Transmembrane helix</keyword>
<feature type="transmembrane region" description="Helical" evidence="7">
    <location>
        <begin position="943"/>
        <end position="962"/>
    </location>
</feature>
<reference evidence="9 10" key="1">
    <citation type="submission" date="2024-04" db="EMBL/GenBank/DDBJ databases">
        <title>Human intestinal bacterial collection.</title>
        <authorList>
            <person name="Pauvert C."/>
            <person name="Hitch T.C.A."/>
            <person name="Clavel T."/>
        </authorList>
    </citation>
    <scope>NUCLEOTIDE SEQUENCE [LARGE SCALE GENOMIC DNA]</scope>
    <source>
        <strain evidence="9 10">CLA-KB-H42</strain>
    </source>
</reference>
<keyword evidence="2" id="KW-1003">Cell membrane</keyword>
<feature type="transmembrane region" description="Helical" evidence="7">
    <location>
        <begin position="583"/>
        <end position="610"/>
    </location>
</feature>
<dbReference type="InterPro" id="IPR003838">
    <property type="entry name" value="ABC3_permease_C"/>
</dbReference>
<proteinExistence type="predicted"/>
<feature type="transmembrane region" description="Helical" evidence="7">
    <location>
        <begin position="995"/>
        <end position="1012"/>
    </location>
</feature>
<keyword evidence="10" id="KW-1185">Reference proteome</keyword>
<evidence type="ECO:0000256" key="7">
    <source>
        <dbReference type="SAM" id="Phobius"/>
    </source>
</evidence>
<feature type="domain" description="ABC3 transporter permease C-terminal" evidence="8">
    <location>
        <begin position="946"/>
        <end position="1063"/>
    </location>
</feature>
<feature type="coiled-coil region" evidence="6">
    <location>
        <begin position="228"/>
        <end position="284"/>
    </location>
</feature>
<accession>A0ABV1JB87</accession>
<feature type="transmembrane region" description="Helical" evidence="7">
    <location>
        <begin position="1032"/>
        <end position="1054"/>
    </location>
</feature>
<evidence type="ECO:0000256" key="6">
    <source>
        <dbReference type="SAM" id="Coils"/>
    </source>
</evidence>
<keyword evidence="5 7" id="KW-0472">Membrane</keyword>